<organism evidence="2 3">
    <name type="scientific">Archaeoglobus sulfaticallidus PM70-1</name>
    <dbReference type="NCBI Taxonomy" id="387631"/>
    <lineage>
        <taxon>Archaea</taxon>
        <taxon>Methanobacteriati</taxon>
        <taxon>Methanobacteriota</taxon>
        <taxon>Archaeoglobi</taxon>
        <taxon>Archaeoglobales</taxon>
        <taxon>Archaeoglobaceae</taxon>
        <taxon>Archaeoglobus</taxon>
    </lineage>
</organism>
<dbReference type="GeneID" id="15393554"/>
<dbReference type="Gene3D" id="3.30.310.50">
    <property type="entry name" value="Alpha-D-phosphohexomutase, C-terminal domain"/>
    <property type="match status" value="1"/>
</dbReference>
<dbReference type="HOGENOM" id="CLU_170076_2_1_2"/>
<dbReference type="Pfam" id="PF09341">
    <property type="entry name" value="Pcc1"/>
    <property type="match status" value="1"/>
</dbReference>
<evidence type="ECO:0000313" key="2">
    <source>
        <dbReference type="EMBL" id="AGK61886.1"/>
    </source>
</evidence>
<dbReference type="KEGG" id="ast:Asulf_01920"/>
<dbReference type="STRING" id="387631.Asulf_01920"/>
<accession>N0BMN2</accession>
<evidence type="ECO:0000313" key="3">
    <source>
        <dbReference type="Proteomes" id="UP000013307"/>
    </source>
</evidence>
<reference evidence="2 3" key="1">
    <citation type="journal article" date="2013" name="Genome Announc.">
        <title>Complete Genome Sequence of the Thermophilic and Facultatively Chemolithoautotrophic Sulfate Reducer Archaeoglobus sulfaticallidus Strain PM70-1T.</title>
        <authorList>
            <person name="Stokke R."/>
            <person name="Hocking W.P."/>
            <person name="Steinsbu B.O."/>
            <person name="Steen I.H."/>
        </authorList>
    </citation>
    <scope>NUCLEOTIDE SEQUENCE [LARGE SCALE GENOMIC DNA]</scope>
    <source>
        <strain evidence="2">PM70-1</strain>
    </source>
</reference>
<dbReference type="eggNOG" id="arCOG04414">
    <property type="taxonomic scope" value="Archaea"/>
</dbReference>
<proteinExistence type="inferred from homology"/>
<dbReference type="EMBL" id="CP005290">
    <property type="protein sequence ID" value="AGK61886.1"/>
    <property type="molecule type" value="Genomic_DNA"/>
</dbReference>
<dbReference type="InterPro" id="IPR015419">
    <property type="entry name" value="CTAG/Pcc1"/>
</dbReference>
<protein>
    <submittedName>
        <fullName evidence="2">Uncharacterized protein conserved in archaea</fullName>
    </submittedName>
</protein>
<keyword evidence="3" id="KW-1185">Reference proteome</keyword>
<dbReference type="AlphaFoldDB" id="N0BMN2"/>
<dbReference type="Proteomes" id="UP000013307">
    <property type="component" value="Chromosome"/>
</dbReference>
<gene>
    <name evidence="2" type="ORF">Asulf_01920</name>
</gene>
<dbReference type="OrthoDB" id="8982at2157"/>
<dbReference type="NCBIfam" id="NF011470">
    <property type="entry name" value="PRK14887.1"/>
    <property type="match status" value="1"/>
</dbReference>
<sequence>MNYKGDFEFKIENYKKAELIFNALKVEGGRGIRSEAKIYLKGGSLILKIEAEDLTSFRASLNSWLRLIRICNEILNVIDEVE</sequence>
<comment type="similarity">
    <text evidence="1">Belongs to the CTAG/PCC1 family.</text>
</comment>
<name>N0BMN2_9EURY</name>
<dbReference type="RefSeq" id="WP_015591482.1">
    <property type="nucleotide sequence ID" value="NC_021169.1"/>
</dbReference>
<evidence type="ECO:0000256" key="1">
    <source>
        <dbReference type="ARBA" id="ARBA00007073"/>
    </source>
</evidence>